<dbReference type="SUPFAM" id="SSF54695">
    <property type="entry name" value="POZ domain"/>
    <property type="match status" value="3"/>
</dbReference>
<dbReference type="PROSITE" id="PS00028">
    <property type="entry name" value="ZINC_FINGER_C2H2_1"/>
    <property type="match status" value="1"/>
</dbReference>
<evidence type="ECO:0000259" key="1">
    <source>
        <dbReference type="PROSITE" id="PS50097"/>
    </source>
</evidence>
<dbReference type="Gene3D" id="3.30.710.10">
    <property type="entry name" value="Potassium Channel Kv1.1, Chain A"/>
    <property type="match status" value="3"/>
</dbReference>
<dbReference type="InterPro" id="IPR013087">
    <property type="entry name" value="Znf_C2H2_type"/>
</dbReference>
<gene>
    <name evidence="2" type="ORF">POSPLADRAFT_1046848</name>
</gene>
<evidence type="ECO:0000313" key="2">
    <source>
        <dbReference type="EMBL" id="OSX61505.1"/>
    </source>
</evidence>
<dbReference type="GeneID" id="36324085"/>
<dbReference type="PANTHER" id="PTHR24410:SF23">
    <property type="entry name" value="BTB DOMAIN-CONTAINING PROTEIN-RELATED"/>
    <property type="match status" value="1"/>
</dbReference>
<name>A0A1X6MYS1_9APHY</name>
<organism evidence="2 3">
    <name type="scientific">Postia placenta MAD-698-R-SB12</name>
    <dbReference type="NCBI Taxonomy" id="670580"/>
    <lineage>
        <taxon>Eukaryota</taxon>
        <taxon>Fungi</taxon>
        <taxon>Dikarya</taxon>
        <taxon>Basidiomycota</taxon>
        <taxon>Agaricomycotina</taxon>
        <taxon>Agaricomycetes</taxon>
        <taxon>Polyporales</taxon>
        <taxon>Adustoporiaceae</taxon>
        <taxon>Rhodonia</taxon>
    </lineage>
</organism>
<dbReference type="PANTHER" id="PTHR24410">
    <property type="entry name" value="HL07962P-RELATED"/>
    <property type="match status" value="1"/>
</dbReference>
<dbReference type="STRING" id="670580.A0A1X6MYS1"/>
<dbReference type="CDD" id="cd18186">
    <property type="entry name" value="BTB_POZ_ZBTB_KLHL-like"/>
    <property type="match status" value="3"/>
</dbReference>
<reference evidence="2 3" key="1">
    <citation type="submission" date="2017-04" db="EMBL/GenBank/DDBJ databases">
        <title>Genome Sequence of the Model Brown-Rot Fungus Postia placenta SB12.</title>
        <authorList>
            <consortium name="DOE Joint Genome Institute"/>
            <person name="Gaskell J."/>
            <person name="Kersten P."/>
            <person name="Larrondo L.F."/>
            <person name="Canessa P."/>
            <person name="Martinez D."/>
            <person name="Hibbett D."/>
            <person name="Schmoll M."/>
            <person name="Kubicek C.P."/>
            <person name="Martinez A.T."/>
            <person name="Yadav J."/>
            <person name="Master E."/>
            <person name="Magnuson J.K."/>
            <person name="James T."/>
            <person name="Yaver D."/>
            <person name="Berka R."/>
            <person name="Labutti K."/>
            <person name="Lipzen A."/>
            <person name="Aerts A."/>
            <person name="Barry K."/>
            <person name="Henrissat B."/>
            <person name="Blanchette R."/>
            <person name="Grigoriev I."/>
            <person name="Cullen D."/>
        </authorList>
    </citation>
    <scope>NUCLEOTIDE SEQUENCE [LARGE SCALE GENOMIC DNA]</scope>
    <source>
        <strain evidence="2 3">MAD-698-R-SB12</strain>
    </source>
</reference>
<accession>A0A1X6MYS1</accession>
<dbReference type="OrthoDB" id="3357985at2759"/>
<dbReference type="InterPro" id="IPR051481">
    <property type="entry name" value="BTB-POZ/Galectin-3-binding"/>
</dbReference>
<feature type="domain" description="BTB" evidence="1">
    <location>
        <begin position="217"/>
        <end position="280"/>
    </location>
</feature>
<dbReference type="PROSITE" id="PS50097">
    <property type="entry name" value="BTB"/>
    <property type="match status" value="3"/>
</dbReference>
<dbReference type="SMART" id="SM00225">
    <property type="entry name" value="BTB"/>
    <property type="match status" value="4"/>
</dbReference>
<feature type="domain" description="BTB" evidence="1">
    <location>
        <begin position="1021"/>
        <end position="1088"/>
    </location>
</feature>
<proteinExistence type="predicted"/>
<dbReference type="Proteomes" id="UP000194127">
    <property type="component" value="Unassembled WGS sequence"/>
</dbReference>
<feature type="domain" description="BTB" evidence="1">
    <location>
        <begin position="422"/>
        <end position="490"/>
    </location>
</feature>
<dbReference type="Pfam" id="PF00651">
    <property type="entry name" value="BTB"/>
    <property type="match status" value="3"/>
</dbReference>
<protein>
    <recommendedName>
        <fullName evidence="1">BTB domain-containing protein</fullName>
    </recommendedName>
</protein>
<keyword evidence="3" id="KW-1185">Reference proteome</keyword>
<dbReference type="RefSeq" id="XP_024338299.1">
    <property type="nucleotide sequence ID" value="XM_024479135.1"/>
</dbReference>
<dbReference type="EMBL" id="KZ110598">
    <property type="protein sequence ID" value="OSX61505.1"/>
    <property type="molecule type" value="Genomic_DNA"/>
</dbReference>
<dbReference type="InterPro" id="IPR011333">
    <property type="entry name" value="SKP1/BTB/POZ_sf"/>
</dbReference>
<sequence>MVFLLRSYPLSFVSTGALCLVYLSQSAFGAIRVYAIQGGAWMTAVVVMSLGLVPVATNIDIPHFLALQRWISSVILCRFFLNLRQAANSNDDLITSSDRSFFGITSRIIGNMGEMLEEDSLESDTLVGTYYGTEIDDEGDLLPSDNTSEMLFNRSKGTLAATYQLVSEMTTTRSYSSSVATNSNSEGQTLDYLHGKRRQDHDQLALDPSKPFNEPDADVVIRTSDMVDFYVHVVILRIASPFFKDMFSLPQPRSGGLDAPEIILVAEDSKTLDCLLRMSYPIEEPLLTDLGLVGSVLKAAMKYQMDTSVKKLRRMLSAFSNPLRVFTIACTCRLEKEAQLAAQEWVEDQQSAVTDYIDEMDSIPAGSYFRLLHFHSASRAGKAVPEGYRFCSPAAAAAPEAADAVTTAFVIPPPFDVPASPTDVIVRCLDADFYADRGVLLLSSPKLKAMLNDPELKSEGDRSVISLRERQEVLLILLQLTYPGTLPELDDWHMLTAVVEAAGRLEMTRAAELAKKQWISQIEAHPLPSYFVATRNGWDELAHAAAKHALLISADEYVPEMESVDARSYRQFLLYRQRCRALVTVARRQIVADRNVGKQEAYDVFFDERERGMSLDYTLHRAWALCGAASEPMDPPRQSASAANAPAAGLGGAWPAIVAQLFSVRSCHSGEMLDIIYSCEEHGGGAVAAIDQMPVPGATMQPASCEGHALNIIIYATHAATMENGWMRGKFSDLAPLGSVESLFPPVAYTLDHQPPRQPVQPLAYDDDNVQIPAHKRPAEEEVSQPIHRTLRDNNYGIHPWATYKDITRAPPAEWPREPSPPVLQANTAGQGTASRISVTAKHRQAAIADVPQPVAGSSNSVPGAATAGRSSVGKRCFCFFCGSSFASFKNRREHVAAHCRSDERGPLYCPCCWAEFPNVNLVVKHGVVHGLSPMQMARMMENAQYFMSISWVPNYQPEKGVSIKQPAPIELYEALGSLYSRDPIHCLNARHRPFRFPARQDQMSSCAETPASPSFTSPNADIILRTSDGVDFHLHKLVLGLASDFFGGMFGLPQPAIDAVDAPSKPIIPVEETSTVMDCLLRMFYPGVTAPKLEDVSSVGPVLLAALKYEMKEPVTRLRVKLSTFEDPLRVFAFACRCSELEHEARQVAVEWCEQSTALITDYVEELDNIPAGSYFRLLHFYTMYHAGSIPEDYLLCSPQLSRSRTSDAPGSKDCTVLPPFDKPSSNSDVIIRSSGGSPEDVDFYVNRDILSFASAKICKLLDDTSTPLKKAPEGHCILPSPSPARIVHLLLQLTYPFVTPEFQDWETLTAVVEAAESMGMVRAAEVTKKRWVEQIEAHPLRSYFVAMRNGWAEEAHTAAKHAQLVSVDEYVPEMETVPARTYRDFLRYRQRCRSMVVRARREVVSNHDADEQAYAAFFSVDDAKSMLDYMSHRVWVLCGAAAGSSLPQRKHHSKPLSATGLDGMWPVIVGQLLAAWTGSWSNMTNIVYRCDELGGAVAGTLNKMPVSLNGTGGSFVAHQICQVLLEAAEVVDETSAPDTQA</sequence>
<evidence type="ECO:0000313" key="3">
    <source>
        <dbReference type="Proteomes" id="UP000194127"/>
    </source>
</evidence>
<dbReference type="InterPro" id="IPR000210">
    <property type="entry name" value="BTB/POZ_dom"/>
</dbReference>